<gene>
    <name evidence="2" type="ORF">HMPREF9425_1849</name>
</gene>
<dbReference type="InterPro" id="IPR037883">
    <property type="entry name" value="Knr4/Smi1-like_sf"/>
</dbReference>
<dbReference type="EMBL" id="AEVI01000084">
    <property type="protein sequence ID" value="EFX95234.1"/>
    <property type="molecule type" value="Genomic_DNA"/>
</dbReference>
<sequence>MKESTLKYFTANSIYKKQLNKKWLPFAEYCDSCYLMLGFNPDQEGQEGQIICYSHDPDEIIYVAKSFTELIEGIMEVIV</sequence>
<proteinExistence type="predicted"/>
<feature type="domain" description="Knr4/Smi1-like" evidence="1">
    <location>
        <begin position="13"/>
        <end position="72"/>
    </location>
</feature>
<dbReference type="InterPro" id="IPR018958">
    <property type="entry name" value="Knr4/Smi1-like_dom"/>
</dbReference>
<dbReference type="Proteomes" id="UP000003697">
    <property type="component" value="Unassembled WGS sequence"/>
</dbReference>
<name>A0ABN0CEK6_STRVE</name>
<protein>
    <recommendedName>
        <fullName evidence="1">Knr4/Smi1-like domain-containing protein</fullName>
    </recommendedName>
</protein>
<accession>A0ABN0CEK6</accession>
<comment type="caution">
    <text evidence="2">The sequence shown here is derived from an EMBL/GenBank/DDBJ whole genome shotgun (WGS) entry which is preliminary data.</text>
</comment>
<dbReference type="Pfam" id="PF09346">
    <property type="entry name" value="SMI1_KNR4"/>
    <property type="match status" value="1"/>
</dbReference>
<organism evidence="2 3">
    <name type="scientific">Streptococcus vestibularis ATCC 49124</name>
    <dbReference type="NCBI Taxonomy" id="889206"/>
    <lineage>
        <taxon>Bacteria</taxon>
        <taxon>Bacillati</taxon>
        <taxon>Bacillota</taxon>
        <taxon>Bacilli</taxon>
        <taxon>Lactobacillales</taxon>
        <taxon>Streptococcaceae</taxon>
        <taxon>Streptococcus</taxon>
    </lineage>
</organism>
<dbReference type="RefSeq" id="WP_003098352.1">
    <property type="nucleotide sequence ID" value="NZ_GL831113.1"/>
</dbReference>
<evidence type="ECO:0000313" key="2">
    <source>
        <dbReference type="EMBL" id="EFX95234.1"/>
    </source>
</evidence>
<evidence type="ECO:0000313" key="3">
    <source>
        <dbReference type="Proteomes" id="UP000003697"/>
    </source>
</evidence>
<evidence type="ECO:0000259" key="1">
    <source>
        <dbReference type="Pfam" id="PF09346"/>
    </source>
</evidence>
<keyword evidence="3" id="KW-1185">Reference proteome</keyword>
<reference evidence="2 3" key="1">
    <citation type="submission" date="2011-01" db="EMBL/GenBank/DDBJ databases">
        <authorList>
            <person name="Muzny D."/>
            <person name="Qin X."/>
            <person name="Buhay C."/>
            <person name="Dugan-Rocha S."/>
            <person name="Ding Y."/>
            <person name="Chen G."/>
            <person name="Hawes A."/>
            <person name="Holder M."/>
            <person name="Jhangiani S."/>
            <person name="Johnson A."/>
            <person name="Khan Z."/>
            <person name="Li Z."/>
            <person name="Liu W."/>
            <person name="Liu X."/>
            <person name="Perez L."/>
            <person name="Shen H."/>
            <person name="Wang Q."/>
            <person name="Watt J."/>
            <person name="Xi L."/>
            <person name="Xin Y."/>
            <person name="Zhou J."/>
            <person name="Deng J."/>
            <person name="Jiang H."/>
            <person name="Liu Y."/>
            <person name="Qu J."/>
            <person name="Song X.-Z."/>
            <person name="Zhang L."/>
            <person name="Villasana D."/>
            <person name="Johnson A."/>
            <person name="Liu J."/>
            <person name="Liyanage D."/>
            <person name="Lorensuhewa L."/>
            <person name="Robinson T."/>
            <person name="Song A."/>
            <person name="Song B.-B."/>
            <person name="Dinh H."/>
            <person name="Thornton R."/>
            <person name="Coyle M."/>
            <person name="Francisco L."/>
            <person name="Jackson L."/>
            <person name="Javaid M."/>
            <person name="Korchina V."/>
            <person name="Kovar C."/>
            <person name="Mata R."/>
            <person name="Mathew T."/>
            <person name="Ngo R."/>
            <person name="Nguyen L."/>
            <person name="Nguyen N."/>
            <person name="Okwuonu G."/>
            <person name="Ongeri F."/>
            <person name="Pham C."/>
            <person name="Simmons D."/>
            <person name="Wilczek-Boney K."/>
            <person name="Hale W."/>
            <person name="Jakkamsetti A."/>
            <person name="Pham P."/>
            <person name="Ruth R."/>
            <person name="San Lucas F."/>
            <person name="Warren J."/>
            <person name="Zhang J."/>
            <person name="Zhao Z."/>
            <person name="Zhou C."/>
            <person name="Zhu D."/>
            <person name="Lee S."/>
            <person name="Bess C."/>
            <person name="Blankenburg K."/>
            <person name="Forbes L."/>
            <person name="Fu Q."/>
            <person name="Gubbala S."/>
            <person name="Hirani K."/>
            <person name="Jayaseelan J.C."/>
            <person name="Lara F."/>
            <person name="Munidasa M."/>
            <person name="Palculict T."/>
            <person name="Patil S."/>
            <person name="Pu L.-L."/>
            <person name="Saada N."/>
            <person name="Tang L."/>
            <person name="Weissenberger G."/>
            <person name="Zhu Y."/>
            <person name="Hemphill L."/>
            <person name="Shang Y."/>
            <person name="Youmans B."/>
            <person name="Ayvaz T."/>
            <person name="Ross M."/>
            <person name="Santibanez J."/>
            <person name="Aqrawi P."/>
            <person name="Gross S."/>
            <person name="Joshi V."/>
            <person name="Fowler G."/>
            <person name="Nazareth L."/>
            <person name="Reid J."/>
            <person name="Worley K."/>
            <person name="Petrosino J."/>
            <person name="Highlander S."/>
            <person name="Gibbs R."/>
        </authorList>
    </citation>
    <scope>NUCLEOTIDE SEQUENCE [LARGE SCALE GENOMIC DNA]</scope>
    <source>
        <strain evidence="2 3">ATCC 49124</strain>
    </source>
</reference>
<dbReference type="Gene3D" id="3.40.1580.10">
    <property type="entry name" value="SMI1/KNR4-like"/>
    <property type="match status" value="1"/>
</dbReference>
<dbReference type="SUPFAM" id="SSF160631">
    <property type="entry name" value="SMI1/KNR4-like"/>
    <property type="match status" value="1"/>
</dbReference>